<keyword evidence="2" id="KW-1185">Reference proteome</keyword>
<evidence type="ECO:0000313" key="1">
    <source>
        <dbReference type="EMBL" id="KAI3825221.1"/>
    </source>
</evidence>
<dbReference type="Proteomes" id="UP001056120">
    <property type="component" value="Linkage Group LG02"/>
</dbReference>
<evidence type="ECO:0000313" key="2">
    <source>
        <dbReference type="Proteomes" id="UP001056120"/>
    </source>
</evidence>
<reference evidence="2" key="1">
    <citation type="journal article" date="2022" name="Mol. Ecol. Resour.">
        <title>The genomes of chicory, endive, great burdock and yacon provide insights into Asteraceae palaeo-polyploidization history and plant inulin production.</title>
        <authorList>
            <person name="Fan W."/>
            <person name="Wang S."/>
            <person name="Wang H."/>
            <person name="Wang A."/>
            <person name="Jiang F."/>
            <person name="Liu H."/>
            <person name="Zhao H."/>
            <person name="Xu D."/>
            <person name="Zhang Y."/>
        </authorList>
    </citation>
    <scope>NUCLEOTIDE SEQUENCE [LARGE SCALE GENOMIC DNA]</scope>
    <source>
        <strain evidence="2">cv. Yunnan</strain>
    </source>
</reference>
<proteinExistence type="predicted"/>
<accession>A0ACB9JZ25</accession>
<protein>
    <submittedName>
        <fullName evidence="1">Uncharacterized protein</fullName>
    </submittedName>
</protein>
<comment type="caution">
    <text evidence="1">The sequence shown here is derived from an EMBL/GenBank/DDBJ whole genome shotgun (WGS) entry which is preliminary data.</text>
</comment>
<dbReference type="EMBL" id="CM042019">
    <property type="protein sequence ID" value="KAI3825221.1"/>
    <property type="molecule type" value="Genomic_DNA"/>
</dbReference>
<name>A0ACB9JZ25_9ASTR</name>
<sequence>MDEERSNMKEEDKKFGLNLDSEFKKVQVDEKVMDCDIGGKDSVLKEIDYAFKINDSDIGQKVIEREVVATLEVNNTTEPMSGENTIMVENDEDSSTGMENSMDEELENKQDRDNCGKGKKAVEVSCAEASGLGRYKYKVRRNGRLTNKALSRFTNTENDPICLDTVEKDCFNFTMDFLMCFLVVMVECHGQGRCKEKILDKLTGETDFSKINWCAYIMDSMRSCNKRWKRDDRSVPFSGPLAILTLLYVDSIDCKGIKMD</sequence>
<reference evidence="1 2" key="2">
    <citation type="journal article" date="2022" name="Mol. Ecol. Resour.">
        <title>The genomes of chicory, endive, great burdock and yacon provide insights into Asteraceae paleo-polyploidization history and plant inulin production.</title>
        <authorList>
            <person name="Fan W."/>
            <person name="Wang S."/>
            <person name="Wang H."/>
            <person name="Wang A."/>
            <person name="Jiang F."/>
            <person name="Liu H."/>
            <person name="Zhao H."/>
            <person name="Xu D."/>
            <person name="Zhang Y."/>
        </authorList>
    </citation>
    <scope>NUCLEOTIDE SEQUENCE [LARGE SCALE GENOMIC DNA]</scope>
    <source>
        <strain evidence="2">cv. Yunnan</strain>
        <tissue evidence="1">Leaves</tissue>
    </source>
</reference>
<organism evidence="1 2">
    <name type="scientific">Smallanthus sonchifolius</name>
    <dbReference type="NCBI Taxonomy" id="185202"/>
    <lineage>
        <taxon>Eukaryota</taxon>
        <taxon>Viridiplantae</taxon>
        <taxon>Streptophyta</taxon>
        <taxon>Embryophyta</taxon>
        <taxon>Tracheophyta</taxon>
        <taxon>Spermatophyta</taxon>
        <taxon>Magnoliopsida</taxon>
        <taxon>eudicotyledons</taxon>
        <taxon>Gunneridae</taxon>
        <taxon>Pentapetalae</taxon>
        <taxon>asterids</taxon>
        <taxon>campanulids</taxon>
        <taxon>Asterales</taxon>
        <taxon>Asteraceae</taxon>
        <taxon>Asteroideae</taxon>
        <taxon>Heliantheae alliance</taxon>
        <taxon>Millerieae</taxon>
        <taxon>Smallanthus</taxon>
    </lineage>
</organism>
<gene>
    <name evidence="1" type="ORF">L1987_06699</name>
</gene>